<dbReference type="AlphaFoldDB" id="A0A251UFF2"/>
<organism evidence="3 4">
    <name type="scientific">Helianthus annuus</name>
    <name type="common">Common sunflower</name>
    <dbReference type="NCBI Taxonomy" id="4232"/>
    <lineage>
        <taxon>Eukaryota</taxon>
        <taxon>Viridiplantae</taxon>
        <taxon>Streptophyta</taxon>
        <taxon>Embryophyta</taxon>
        <taxon>Tracheophyta</taxon>
        <taxon>Spermatophyta</taxon>
        <taxon>Magnoliopsida</taxon>
        <taxon>eudicotyledons</taxon>
        <taxon>Gunneridae</taxon>
        <taxon>Pentapetalae</taxon>
        <taxon>asterids</taxon>
        <taxon>campanulids</taxon>
        <taxon>Asterales</taxon>
        <taxon>Asteraceae</taxon>
        <taxon>Asteroideae</taxon>
        <taxon>Heliantheae alliance</taxon>
        <taxon>Heliantheae</taxon>
        <taxon>Helianthus</taxon>
    </lineage>
</organism>
<feature type="compositionally biased region" description="Polar residues" evidence="1">
    <location>
        <begin position="28"/>
        <end position="54"/>
    </location>
</feature>
<reference evidence="2 4" key="1">
    <citation type="journal article" date="2017" name="Nature">
        <title>The sunflower genome provides insights into oil metabolism, flowering and Asterid evolution.</title>
        <authorList>
            <person name="Badouin H."/>
            <person name="Gouzy J."/>
            <person name="Grassa C.J."/>
            <person name="Murat F."/>
            <person name="Staton S.E."/>
            <person name="Cottret L."/>
            <person name="Lelandais-Briere C."/>
            <person name="Owens G.L."/>
            <person name="Carrere S."/>
            <person name="Mayjonade B."/>
            <person name="Legrand L."/>
            <person name="Gill N."/>
            <person name="Kane N.C."/>
            <person name="Bowers J.E."/>
            <person name="Hubner S."/>
            <person name="Bellec A."/>
            <person name="Berard A."/>
            <person name="Berges H."/>
            <person name="Blanchet N."/>
            <person name="Boniface M.C."/>
            <person name="Brunel D."/>
            <person name="Catrice O."/>
            <person name="Chaidir N."/>
            <person name="Claudel C."/>
            <person name="Donnadieu C."/>
            <person name="Faraut T."/>
            <person name="Fievet G."/>
            <person name="Helmstetter N."/>
            <person name="King M."/>
            <person name="Knapp S.J."/>
            <person name="Lai Z."/>
            <person name="Le Paslier M.C."/>
            <person name="Lippi Y."/>
            <person name="Lorenzon L."/>
            <person name="Mandel J.R."/>
            <person name="Marage G."/>
            <person name="Marchand G."/>
            <person name="Marquand E."/>
            <person name="Bret-Mestries E."/>
            <person name="Morien E."/>
            <person name="Nambeesan S."/>
            <person name="Nguyen T."/>
            <person name="Pegot-Espagnet P."/>
            <person name="Pouilly N."/>
            <person name="Raftis F."/>
            <person name="Sallet E."/>
            <person name="Schiex T."/>
            <person name="Thomas J."/>
            <person name="Vandecasteele C."/>
            <person name="Vares D."/>
            <person name="Vear F."/>
            <person name="Vautrin S."/>
            <person name="Crespi M."/>
            <person name="Mangin B."/>
            <person name="Burke J.M."/>
            <person name="Salse J."/>
            <person name="Munos S."/>
            <person name="Vincourt P."/>
            <person name="Rieseberg L.H."/>
            <person name="Langlade N.B."/>
        </authorList>
    </citation>
    <scope>NUCLEOTIDE SEQUENCE [LARGE SCALE GENOMIC DNA]</scope>
    <source>
        <strain evidence="4">cv. SF193</strain>
        <tissue evidence="2">Leaves</tissue>
    </source>
</reference>
<evidence type="ECO:0000313" key="4">
    <source>
        <dbReference type="Proteomes" id="UP000215914"/>
    </source>
</evidence>
<dbReference type="GO" id="GO:0016926">
    <property type="term" value="P:protein desumoylation"/>
    <property type="evidence" value="ECO:0000318"/>
    <property type="project" value="GO_Central"/>
</dbReference>
<dbReference type="InParanoid" id="A0A251UFF2"/>
<feature type="region of interest" description="Disordered" evidence="1">
    <location>
        <begin position="108"/>
        <end position="132"/>
    </location>
</feature>
<name>A0A251UFF2_HELAN</name>
<dbReference type="Proteomes" id="UP000215914">
    <property type="component" value="Chromosome 6"/>
</dbReference>
<evidence type="ECO:0000313" key="2">
    <source>
        <dbReference type="EMBL" id="KAF5802697.1"/>
    </source>
</evidence>
<feature type="compositionally biased region" description="Basic and acidic residues" evidence="1">
    <location>
        <begin position="120"/>
        <end position="132"/>
    </location>
</feature>
<dbReference type="GO" id="GO:0005634">
    <property type="term" value="C:nucleus"/>
    <property type="evidence" value="ECO:0000318"/>
    <property type="project" value="GO_Central"/>
</dbReference>
<dbReference type="PANTHER" id="PTHR12606:SF136">
    <property type="entry name" value="ULP1 PROTEASE FAMILY PROTEIN"/>
    <property type="match status" value="1"/>
</dbReference>
<dbReference type="OMA" id="RRIHEWA"/>
<reference evidence="3" key="2">
    <citation type="submission" date="2017-02" db="EMBL/GenBank/DDBJ databases">
        <title>Sunflower complete genome.</title>
        <authorList>
            <person name="Langlade N."/>
            <person name="Munos S."/>
        </authorList>
    </citation>
    <scope>NUCLEOTIDE SEQUENCE [LARGE SCALE GENOMIC DNA]</scope>
    <source>
        <tissue evidence="3">Leaves</tissue>
    </source>
</reference>
<accession>A0A251UFF2</accession>
<dbReference type="SUPFAM" id="SSF54001">
    <property type="entry name" value="Cysteine proteinases"/>
    <property type="match status" value="1"/>
</dbReference>
<reference evidence="2" key="3">
    <citation type="submission" date="2020-06" db="EMBL/GenBank/DDBJ databases">
        <title>Helianthus annuus Genome sequencing and assembly Release 2.</title>
        <authorList>
            <person name="Gouzy J."/>
            <person name="Langlade N."/>
            <person name="Munos S."/>
        </authorList>
    </citation>
    <scope>NUCLEOTIDE SEQUENCE</scope>
    <source>
        <tissue evidence="2">Leaves</tissue>
    </source>
</reference>
<dbReference type="InterPro" id="IPR038765">
    <property type="entry name" value="Papain-like_cys_pep_sf"/>
</dbReference>
<gene>
    <name evidence="3" type="ORF">HannXRQ_Chr06g0167591</name>
    <name evidence="2" type="ORF">HanXRQr2_Chr06g0262561</name>
</gene>
<dbReference type="Gene3D" id="3.40.395.10">
    <property type="entry name" value="Adenoviral Proteinase, Chain A"/>
    <property type="match status" value="1"/>
</dbReference>
<dbReference type="GO" id="GO:0016929">
    <property type="term" value="F:deSUMOylase activity"/>
    <property type="evidence" value="ECO:0000318"/>
    <property type="project" value="GO_Central"/>
</dbReference>
<feature type="region of interest" description="Disordered" evidence="1">
    <location>
        <begin position="24"/>
        <end position="54"/>
    </location>
</feature>
<sequence>MNEEAGQERVPIIDTSDIERYYRETGEWGQTQQSQPGISSSMASQYGSTPATQSDEVHAGMLEVFLNQFDECVKRITDTFTEGFQLYPQSEKIKEVHKLWTDKLKKVGSTCTTTEQPQTPDDKTPEKQANKENLDMSQLSQWTPSLAEEVCKTVDKTTTQTTQLAVIEPPAQKTQVEEMEKTALAVTPISQKTQEEYEYTIRRGRLIHDLDLGKPKIRPERQTELTDALRSPYVKRAVSIKAKLENAELSVSSYMFSAWGSMWDVVFRTKKGVPVMRSPLESLLPGIEVHILVISAWADLLNYEEKFKLKGSIARLFCSVNMLNEDDYIKNAKSRAKTFGDNMEPVLVSADVKKIPEHALIFVPVLHEAHFYCVCFNLKDMKVEVLDNSAKDVSMQAKYKKRPEKLRDALSVYLEKNGHPAGGVIDKVEPVRLEMPWRTKNNVIDCGVFLMRHMETYKGVSGKGWECGFSNECTDAGEISYKQSKEIDDLRRKYITKMLLSEGNEYRGFVKAEVAKYNKLSADEKKRLESKAYDTILARLDN</sequence>
<proteinExistence type="predicted"/>
<dbReference type="EMBL" id="MNCJ02000321">
    <property type="protein sequence ID" value="KAF5802697.1"/>
    <property type="molecule type" value="Genomic_DNA"/>
</dbReference>
<dbReference type="PANTHER" id="PTHR12606">
    <property type="entry name" value="SENTRIN/SUMO-SPECIFIC PROTEASE"/>
    <property type="match status" value="1"/>
</dbReference>
<keyword evidence="4" id="KW-1185">Reference proteome</keyword>
<protein>
    <submittedName>
        <fullName evidence="2">Papain-like cysteine peptidase superfamily</fullName>
    </submittedName>
</protein>
<evidence type="ECO:0000313" key="3">
    <source>
        <dbReference type="EMBL" id="OTG22080.1"/>
    </source>
</evidence>
<dbReference type="EMBL" id="CM007895">
    <property type="protein sequence ID" value="OTG22080.1"/>
    <property type="molecule type" value="Genomic_DNA"/>
</dbReference>
<feature type="compositionally biased region" description="Polar residues" evidence="1">
    <location>
        <begin position="109"/>
        <end position="119"/>
    </location>
</feature>
<dbReference type="Gramene" id="mRNA:HanXRQr2_Chr06g0262561">
    <property type="protein sequence ID" value="mRNA:HanXRQr2_Chr06g0262561"/>
    <property type="gene ID" value="HanXRQr2_Chr06g0262561"/>
</dbReference>
<evidence type="ECO:0000256" key="1">
    <source>
        <dbReference type="SAM" id="MobiDB-lite"/>
    </source>
</evidence>